<dbReference type="Proteomes" id="UP001420932">
    <property type="component" value="Unassembled WGS sequence"/>
</dbReference>
<feature type="region of interest" description="Disordered" evidence="4">
    <location>
        <begin position="736"/>
        <end position="758"/>
    </location>
</feature>
<dbReference type="PANTHER" id="PTHR22940">
    <property type="entry name" value="TIMEOUT/TIMELESS-2"/>
    <property type="match status" value="1"/>
</dbReference>
<dbReference type="GO" id="GO:0043111">
    <property type="term" value="P:replication fork arrest"/>
    <property type="evidence" value="ECO:0007669"/>
    <property type="project" value="TreeGrafter"/>
</dbReference>
<protein>
    <recommendedName>
        <fullName evidence="5">Timeless N-terminal domain-containing protein</fullName>
    </recommendedName>
</protein>
<keyword evidence="7" id="KW-1185">Reference proteome</keyword>
<dbReference type="PANTHER" id="PTHR22940:SF4">
    <property type="entry name" value="PROTEIN TIMELESS HOMOLOG"/>
    <property type="match status" value="1"/>
</dbReference>
<evidence type="ECO:0000313" key="6">
    <source>
        <dbReference type="EMBL" id="KAK9121617.1"/>
    </source>
</evidence>
<evidence type="ECO:0000256" key="1">
    <source>
        <dbReference type="ARBA" id="ARBA00004123"/>
    </source>
</evidence>
<accession>A0AAP0ITQ5</accession>
<evidence type="ECO:0000256" key="2">
    <source>
        <dbReference type="ARBA" id="ARBA00023242"/>
    </source>
</evidence>
<dbReference type="AlphaFoldDB" id="A0AAP0ITQ5"/>
<sequence>MLYNFAKRNRAKIEHRKLTCTCNLNLSGREPRVPKKVGLVKQEEDMDLEGLSAICAGLGVIEEDDDGNRIDYLKDLQRFLRRDDPHRRSVFKQVCKWNTASKDLVPIIEHCQEDRNLVISAVKVLVFLSMPIDPTSNDIPQQIEYLWGLKASVTRNDTIAVIMSLLEAPLENLESDAFTEEDWKLVQLVVTLFRNILAIQDISMQMKASGSATQFLSLRDRFLELLFHEDVTDLFLVLVHHVGGSSGYLRQDNLLLLETLYYMFLCQDPELIAKASPESLRADEIVKESIGSLQSMMEEEKEKRRLIRLQKLDRHSQFSGTFTRLSMDGSKSLFKGNPANASHDSLLKPHKKHRGPLKRTVWDLGKLSSSKDILEMLHGFLNQLLSGAYNDLMESIREDIEKEHHVIESNDVLVFFHVTQFITAFQYQKFLCTMIFDLEIGFQQVLEIGHLFIVIICDHIIGLDSSMTGACHLKTFKASYSATWTIGLFLLLLRSNLVIFHGGPNKYPFYEKEISSSLEKEVGSKECLHNTYADSSLFRGNICGPIATTMKEAMFLLVFSKWRNAFEGLKETNDYKFLSVAGSLMKTMICMLRLVLKLLPKDSKEAQTARILCYKLFYDQTDQGLTQFLMMMFRSFDNRKQPKSDLADLIEMMHVIICLMEKFQARGTLRVFRKLNIILKAFHQGHQTTPESAEIEIGNSTEGPPIDKKVEEILRNSSAEGNDEVIVAPMQVEDHGMSSNTDHIGNESALPGNKNSSSSADDLIYADSSEEDESPALIEVDFKISSLISTIANNIVVQKLCWLLKFYKSNSACTNHYILCMLHRICEDMELSPMLYQLSLVTIFYDILVEQKSSPCKEYANIVNFLNNVVRKMLRKMKRQPLLFVEILFWKIRKECHYITSESLLHELGNVKKKTGAWGSNLVDNYGERDQYRGRANRSIADSLGDDEAGFAIPPDSSYQKEQDQHEVEHLKASQRYKEIRCEAPYLEHKSQVIRKRKKKLILDEELETNIRNLFEKYKSERNCSRLIAEALDPSGGISPLQVSSKLKQLGLMVVSKKQKFHGDGPTDGVDNQNAEGIDVEKLSALKRSQYCIYVHTLGLLYWFEFRNNSRKRVHAFSKEHEVMLKNLFEQFKGNERCSYMIASALDANFKLTASQVSRKLKQLGIQISQKRRLSETKMPLRDEDNEDLSVEEKENDSDEETLSALKRRYFFSMDFCHIGVLNFSYLLVTLQQQSQITVHSPSNLNTNPSQVILGKIQSHVTLVALHFLHLT</sequence>
<evidence type="ECO:0000256" key="3">
    <source>
        <dbReference type="ARBA" id="ARBA00023306"/>
    </source>
</evidence>
<evidence type="ECO:0000259" key="5">
    <source>
        <dbReference type="Pfam" id="PF04821"/>
    </source>
</evidence>
<evidence type="ECO:0000313" key="7">
    <source>
        <dbReference type="Proteomes" id="UP001420932"/>
    </source>
</evidence>
<dbReference type="GO" id="GO:0006281">
    <property type="term" value="P:DNA repair"/>
    <property type="evidence" value="ECO:0007669"/>
    <property type="project" value="TreeGrafter"/>
</dbReference>
<dbReference type="GO" id="GO:0003677">
    <property type="term" value="F:DNA binding"/>
    <property type="evidence" value="ECO:0007669"/>
    <property type="project" value="TreeGrafter"/>
</dbReference>
<keyword evidence="3" id="KW-0131">Cell cycle</keyword>
<dbReference type="Pfam" id="PF04821">
    <property type="entry name" value="TIMELESS"/>
    <property type="match status" value="1"/>
</dbReference>
<evidence type="ECO:0000256" key="4">
    <source>
        <dbReference type="SAM" id="MobiDB-lite"/>
    </source>
</evidence>
<gene>
    <name evidence="6" type="ORF">Syun_019234</name>
</gene>
<proteinExistence type="predicted"/>
<feature type="region of interest" description="Disordered" evidence="4">
    <location>
        <begin position="1177"/>
        <end position="1198"/>
    </location>
</feature>
<dbReference type="EMBL" id="JBBNAF010000008">
    <property type="protein sequence ID" value="KAK9121617.1"/>
    <property type="molecule type" value="Genomic_DNA"/>
</dbReference>
<dbReference type="InterPro" id="IPR044998">
    <property type="entry name" value="Timeless"/>
</dbReference>
<feature type="domain" description="Timeless N-terminal" evidence="5">
    <location>
        <begin position="70"/>
        <end position="323"/>
    </location>
</feature>
<comment type="subcellular location">
    <subcellularLocation>
        <location evidence="1">Nucleus</location>
    </subcellularLocation>
</comment>
<dbReference type="GO" id="GO:0031298">
    <property type="term" value="C:replication fork protection complex"/>
    <property type="evidence" value="ECO:0007669"/>
    <property type="project" value="TreeGrafter"/>
</dbReference>
<feature type="compositionally biased region" description="Acidic residues" evidence="4">
    <location>
        <begin position="1184"/>
        <end position="1198"/>
    </location>
</feature>
<reference evidence="6 7" key="1">
    <citation type="submission" date="2024-01" db="EMBL/GenBank/DDBJ databases">
        <title>Genome assemblies of Stephania.</title>
        <authorList>
            <person name="Yang L."/>
        </authorList>
    </citation>
    <scope>NUCLEOTIDE SEQUENCE [LARGE SCALE GENOMIC DNA]</scope>
    <source>
        <strain evidence="6">YNDBR</strain>
        <tissue evidence="6">Leaf</tissue>
    </source>
</reference>
<keyword evidence="2" id="KW-0539">Nucleus</keyword>
<dbReference type="GO" id="GO:0000076">
    <property type="term" value="P:DNA replication checkpoint signaling"/>
    <property type="evidence" value="ECO:0007669"/>
    <property type="project" value="TreeGrafter"/>
</dbReference>
<dbReference type="InterPro" id="IPR006906">
    <property type="entry name" value="Timeless_N"/>
</dbReference>
<organism evidence="6 7">
    <name type="scientific">Stephania yunnanensis</name>
    <dbReference type="NCBI Taxonomy" id="152371"/>
    <lineage>
        <taxon>Eukaryota</taxon>
        <taxon>Viridiplantae</taxon>
        <taxon>Streptophyta</taxon>
        <taxon>Embryophyta</taxon>
        <taxon>Tracheophyta</taxon>
        <taxon>Spermatophyta</taxon>
        <taxon>Magnoliopsida</taxon>
        <taxon>Ranunculales</taxon>
        <taxon>Menispermaceae</taxon>
        <taxon>Menispermoideae</taxon>
        <taxon>Cissampelideae</taxon>
        <taxon>Stephania</taxon>
    </lineage>
</organism>
<comment type="caution">
    <text evidence="6">The sequence shown here is derived from an EMBL/GenBank/DDBJ whole genome shotgun (WGS) entry which is preliminary data.</text>
</comment>
<name>A0AAP0ITQ5_9MAGN</name>